<evidence type="ECO:0000259" key="2">
    <source>
        <dbReference type="Pfam" id="PF01370"/>
    </source>
</evidence>
<dbReference type="PANTHER" id="PTHR43000">
    <property type="entry name" value="DTDP-D-GLUCOSE 4,6-DEHYDRATASE-RELATED"/>
    <property type="match status" value="1"/>
</dbReference>
<accession>A0A1A2U7H9</accession>
<comment type="caution">
    <text evidence="3">The sequence shown here is derived from an EMBL/GenBank/DDBJ whole genome shotgun (WGS) entry which is preliminary data.</text>
</comment>
<dbReference type="Gene3D" id="3.40.50.720">
    <property type="entry name" value="NAD(P)-binding Rossmann-like Domain"/>
    <property type="match status" value="1"/>
</dbReference>
<gene>
    <name evidence="3" type="ORF">A5679_04265</name>
</gene>
<dbReference type="SUPFAM" id="SSF51735">
    <property type="entry name" value="NAD(P)-binding Rossmann-fold domains"/>
    <property type="match status" value="1"/>
</dbReference>
<evidence type="ECO:0000313" key="3">
    <source>
        <dbReference type="EMBL" id="OBH84262.1"/>
    </source>
</evidence>
<protein>
    <submittedName>
        <fullName evidence="3">UDP-glucose 4-epimerase</fullName>
    </submittedName>
</protein>
<comment type="similarity">
    <text evidence="1">Belongs to the NAD(P)-dependent epimerase/dehydratase family.</text>
</comment>
<dbReference type="InterPro" id="IPR036291">
    <property type="entry name" value="NAD(P)-bd_dom_sf"/>
</dbReference>
<dbReference type="AlphaFoldDB" id="A0A1A2U7H9"/>
<reference evidence="3 4" key="1">
    <citation type="submission" date="2016-06" db="EMBL/GenBank/DDBJ databases">
        <authorList>
            <person name="Kjaerup R.B."/>
            <person name="Dalgaard T.S."/>
            <person name="Juul-Madsen H.R."/>
        </authorList>
    </citation>
    <scope>NUCLEOTIDE SEQUENCE [LARGE SCALE GENOMIC DNA]</scope>
    <source>
        <strain evidence="3 4">E2838</strain>
    </source>
</reference>
<proteinExistence type="inferred from homology"/>
<name>A0A1A2U7H9_MYCSC</name>
<feature type="domain" description="NAD-dependent epimerase/dehydratase" evidence="2">
    <location>
        <begin position="8"/>
        <end position="246"/>
    </location>
</feature>
<dbReference type="Gene3D" id="3.90.25.10">
    <property type="entry name" value="UDP-galactose 4-epimerase, domain 1"/>
    <property type="match status" value="1"/>
</dbReference>
<dbReference type="Proteomes" id="UP000092207">
    <property type="component" value="Unassembled WGS sequence"/>
</dbReference>
<sequence length="319" mass="33821">MYGGPVRALVTGAAGFIGSTLVDRLLADGHTVVGLDNFATGRATNLEHLADNPSHVFVEADIVTADLRAILDEHRPEVVFHLAAQIDVRHSVADPQFDASVNVIGTVRLAEAARQTGVRKVVHTSSGGSIYGTPPVYPTPESVQPDPASPYAAGKVAGEIYLNTFRHLYGLDCSHIAPANVYGPRQDPHGEAGVVAIFAQGLLSGKPTRVFGDGGNTRDYVFVDDVVDAFVKAAGEAGGGQRFNVGTGVETSDRQLHSAVAAAVGAPDDPEFDPPRLGDLRRSCLDIGLAERVLGWRPRVGLDDGVRRTVEYFRQAHTS</sequence>
<dbReference type="EMBL" id="LZJY01000457">
    <property type="protein sequence ID" value="OBH84262.1"/>
    <property type="molecule type" value="Genomic_DNA"/>
</dbReference>
<dbReference type="Pfam" id="PF01370">
    <property type="entry name" value="Epimerase"/>
    <property type="match status" value="1"/>
</dbReference>
<evidence type="ECO:0000313" key="4">
    <source>
        <dbReference type="Proteomes" id="UP000092207"/>
    </source>
</evidence>
<organism evidence="3 4">
    <name type="scientific">Mycobacterium scrofulaceum</name>
    <dbReference type="NCBI Taxonomy" id="1783"/>
    <lineage>
        <taxon>Bacteria</taxon>
        <taxon>Bacillati</taxon>
        <taxon>Actinomycetota</taxon>
        <taxon>Actinomycetes</taxon>
        <taxon>Mycobacteriales</taxon>
        <taxon>Mycobacteriaceae</taxon>
        <taxon>Mycobacterium</taxon>
    </lineage>
</organism>
<dbReference type="InterPro" id="IPR001509">
    <property type="entry name" value="Epimerase_deHydtase"/>
</dbReference>
<evidence type="ECO:0000256" key="1">
    <source>
        <dbReference type="ARBA" id="ARBA00007637"/>
    </source>
</evidence>